<protein>
    <recommendedName>
        <fullName evidence="4">SH3 domain-containing protein</fullName>
    </recommendedName>
</protein>
<dbReference type="AlphaFoldDB" id="A0A171DK11"/>
<gene>
    <name evidence="2" type="ORF">PS9374_04829</name>
</gene>
<evidence type="ECO:0000313" key="2">
    <source>
        <dbReference type="EMBL" id="GAT69158.1"/>
    </source>
</evidence>
<accession>A0A171DK11</accession>
<proteinExistence type="predicted"/>
<keyword evidence="3" id="KW-1185">Reference proteome</keyword>
<evidence type="ECO:0000256" key="1">
    <source>
        <dbReference type="SAM" id="SignalP"/>
    </source>
</evidence>
<dbReference type="RefSeq" id="WP_068900337.1">
    <property type="nucleotide sequence ID" value="NZ_BDCX01000012.1"/>
</dbReference>
<dbReference type="Proteomes" id="UP000077701">
    <property type="component" value="Unassembled WGS sequence"/>
</dbReference>
<dbReference type="EMBL" id="BDCX01000012">
    <property type="protein sequence ID" value="GAT69158.1"/>
    <property type="molecule type" value="Genomic_DNA"/>
</dbReference>
<organism evidence="2 3">
    <name type="scientific">Planomonospora sphaerica</name>
    <dbReference type="NCBI Taxonomy" id="161355"/>
    <lineage>
        <taxon>Bacteria</taxon>
        <taxon>Bacillati</taxon>
        <taxon>Actinomycetota</taxon>
        <taxon>Actinomycetes</taxon>
        <taxon>Streptosporangiales</taxon>
        <taxon>Streptosporangiaceae</taxon>
        <taxon>Planomonospora</taxon>
    </lineage>
</organism>
<sequence>MSFSVSTRAVLCAGLLAASITAVTLPAQAESQSGSTATKAASCSYWVTGSKVAVRSGPDTTKSIIGYVYDSFAVSPPRTYTGPCGLYYGGFAKGCSADTWDDGTAWRKIYTSSGALGYIHDGCVVPPN</sequence>
<reference evidence="3" key="2">
    <citation type="submission" date="2016-04" db="EMBL/GenBank/DDBJ databases">
        <title>Planomonospora sphaerica JCM9374 whole genome shotgun sequence.</title>
        <authorList>
            <person name="Suzuki T."/>
            <person name="Dohra H."/>
            <person name="Kodani S."/>
        </authorList>
    </citation>
    <scope>NUCLEOTIDE SEQUENCE [LARGE SCALE GENOMIC DNA]</scope>
    <source>
        <strain evidence="3">JCM 9374</strain>
    </source>
</reference>
<evidence type="ECO:0008006" key="4">
    <source>
        <dbReference type="Google" id="ProtNLM"/>
    </source>
</evidence>
<feature type="chain" id="PRO_5007905794" description="SH3 domain-containing protein" evidence="1">
    <location>
        <begin position="30"/>
        <end position="128"/>
    </location>
</feature>
<comment type="caution">
    <text evidence="2">The sequence shown here is derived from an EMBL/GenBank/DDBJ whole genome shotgun (WGS) entry which is preliminary data.</text>
</comment>
<keyword evidence="1" id="KW-0732">Signal</keyword>
<name>A0A171DK11_9ACTN</name>
<feature type="signal peptide" evidence="1">
    <location>
        <begin position="1"/>
        <end position="29"/>
    </location>
</feature>
<evidence type="ECO:0000313" key="3">
    <source>
        <dbReference type="Proteomes" id="UP000077701"/>
    </source>
</evidence>
<reference evidence="2 3" key="1">
    <citation type="journal article" date="2016" name="Genome Announc.">
        <title>Draft Genome Sequence of Planomonospora sphaerica JCM9374, a Rare Actinomycete.</title>
        <authorList>
            <person name="Dohra H."/>
            <person name="Suzuki T."/>
            <person name="Inoue Y."/>
            <person name="Kodani S."/>
        </authorList>
    </citation>
    <scope>NUCLEOTIDE SEQUENCE [LARGE SCALE GENOMIC DNA]</scope>
    <source>
        <strain evidence="2 3">JCM 9374</strain>
    </source>
</reference>